<accession>A0A8T0XJT4</accession>
<name>A0A8T0XJT4_PANVG</name>
<dbReference type="Proteomes" id="UP000823388">
    <property type="component" value="Chromosome 1K"/>
</dbReference>
<comment type="caution">
    <text evidence="2">The sequence shown here is derived from an EMBL/GenBank/DDBJ whole genome shotgun (WGS) entry which is preliminary data.</text>
</comment>
<organism evidence="2 3">
    <name type="scientific">Panicum virgatum</name>
    <name type="common">Blackwell switchgrass</name>
    <dbReference type="NCBI Taxonomy" id="38727"/>
    <lineage>
        <taxon>Eukaryota</taxon>
        <taxon>Viridiplantae</taxon>
        <taxon>Streptophyta</taxon>
        <taxon>Embryophyta</taxon>
        <taxon>Tracheophyta</taxon>
        <taxon>Spermatophyta</taxon>
        <taxon>Magnoliopsida</taxon>
        <taxon>Liliopsida</taxon>
        <taxon>Poales</taxon>
        <taxon>Poaceae</taxon>
        <taxon>PACMAD clade</taxon>
        <taxon>Panicoideae</taxon>
        <taxon>Panicodae</taxon>
        <taxon>Paniceae</taxon>
        <taxon>Panicinae</taxon>
        <taxon>Panicum</taxon>
        <taxon>Panicum sect. Hiantes</taxon>
    </lineage>
</organism>
<evidence type="ECO:0000313" key="3">
    <source>
        <dbReference type="Proteomes" id="UP000823388"/>
    </source>
</evidence>
<keyword evidence="1" id="KW-0732">Signal</keyword>
<dbReference type="AlphaFoldDB" id="A0A8T0XJT4"/>
<feature type="signal peptide" evidence="1">
    <location>
        <begin position="1"/>
        <end position="23"/>
    </location>
</feature>
<keyword evidence="3" id="KW-1185">Reference proteome</keyword>
<evidence type="ECO:0000256" key="1">
    <source>
        <dbReference type="SAM" id="SignalP"/>
    </source>
</evidence>
<proteinExistence type="predicted"/>
<evidence type="ECO:0000313" key="2">
    <source>
        <dbReference type="EMBL" id="KAG2659188.1"/>
    </source>
</evidence>
<reference evidence="2" key="1">
    <citation type="submission" date="2020-05" db="EMBL/GenBank/DDBJ databases">
        <title>WGS assembly of Panicum virgatum.</title>
        <authorList>
            <person name="Lovell J.T."/>
            <person name="Jenkins J."/>
            <person name="Shu S."/>
            <person name="Juenger T.E."/>
            <person name="Schmutz J."/>
        </authorList>
    </citation>
    <scope>NUCLEOTIDE SEQUENCE</scope>
    <source>
        <strain evidence="2">AP13</strain>
    </source>
</reference>
<dbReference type="EMBL" id="CM029037">
    <property type="protein sequence ID" value="KAG2659188.1"/>
    <property type="molecule type" value="Genomic_DNA"/>
</dbReference>
<protein>
    <submittedName>
        <fullName evidence="2">Uncharacterized protein</fullName>
    </submittedName>
</protein>
<feature type="chain" id="PRO_5035784425" evidence="1">
    <location>
        <begin position="24"/>
        <end position="55"/>
    </location>
</feature>
<gene>
    <name evidence="2" type="ORF">PVAP13_1KG341605</name>
</gene>
<sequence>MVCSVGRVCVLLCLQASCGKVESGPVRAEDSSAVALQFASCMRVTYVQLVYVCMC</sequence>